<keyword evidence="6 11" id="KW-1133">Transmembrane helix</keyword>
<sequence length="667" mass="76535">MAKNNSSKHYQDFRYGKDPEQKSPKNVFKQVWKWIKIVIIVLFVTVGLVGCVQSFTVKSSNKVGSGQELYANTEKISPNVVTFRYDKNAAKFILPNKLNKEKNLAVNTYLGLKEPGVLPKLRDQDNASGAQYGIYGGQSFALQLDKLIDEKRGMKAEDNLINITNAGESKKDGYIYGRDGKYVYFNFGKDEKGVVTGNTKVYKPVSKFTNILLPLVLNWKTTEKEAPKNNTTNGTNTSVTYDLVNDYTTISKLRLAIIKSDVSSLLTPENYLIRDVIQILFEETFSQWSKNDEIFKQALNLNENDTKAEILAKWNNYISNIYTKFKAGEKLDEKSGFQLQLLAIKLQEASKEYLNNASFFATENITPEGYQEFAYSPFSGLGNYNPNAWRNRLFNVNNSLVPRRALSTAKDYWSQGPFFGMFVQPVNLFMNTIITSLGTTGWSVILALTVTLIIVRLLTFIISFKSLFGQAKMEEFNQKKAKVEAKYAPYKGDKQMQQRKQMEISELYKREKINPFGQIVTMFLTLPILIVVFRIISTNPEIKQATWYGIRLSATSFFMIVQNKDYSYLPIILISILVQALAQYTPKLLMYKKNKSLRADAYQREAMKKENRKYNIMSLIFIFLGAIFSAGLQIYWIIGGIWTILQHIFVHYFQRTKLFKNKIYPKL</sequence>
<dbReference type="Proteomes" id="UP000275883">
    <property type="component" value="Chromosome"/>
</dbReference>
<dbReference type="OrthoDB" id="394558at2"/>
<evidence type="ECO:0000256" key="1">
    <source>
        <dbReference type="ARBA" id="ARBA00004651"/>
    </source>
</evidence>
<dbReference type="GO" id="GO:0051205">
    <property type="term" value="P:protein insertion into membrane"/>
    <property type="evidence" value="ECO:0007669"/>
    <property type="project" value="TreeGrafter"/>
</dbReference>
<evidence type="ECO:0000259" key="12">
    <source>
        <dbReference type="Pfam" id="PF02096"/>
    </source>
</evidence>
<dbReference type="NCBIfam" id="NF002567">
    <property type="entry name" value="PRK02201.1-2"/>
    <property type="match status" value="1"/>
</dbReference>
<keyword evidence="4 9" id="KW-0812">Transmembrane</keyword>
<feature type="transmembrane region" description="Helical" evidence="11">
    <location>
        <begin position="34"/>
        <end position="55"/>
    </location>
</feature>
<evidence type="ECO:0000256" key="4">
    <source>
        <dbReference type="ARBA" id="ARBA00022692"/>
    </source>
</evidence>
<gene>
    <name evidence="13" type="primary">yidC</name>
    <name evidence="13" type="ORF">EGN60_01470</name>
</gene>
<evidence type="ECO:0000256" key="10">
    <source>
        <dbReference type="SAM" id="MobiDB-lite"/>
    </source>
</evidence>
<dbReference type="InterPro" id="IPR001708">
    <property type="entry name" value="YidC/ALB3/OXA1/COX18"/>
</dbReference>
<dbReference type="PANTHER" id="PTHR12428:SF65">
    <property type="entry name" value="CYTOCHROME C OXIDASE ASSEMBLY PROTEIN COX18, MITOCHONDRIAL"/>
    <property type="match status" value="1"/>
</dbReference>
<feature type="transmembrane region" description="Helical" evidence="11">
    <location>
        <begin position="441"/>
        <end position="464"/>
    </location>
</feature>
<dbReference type="PANTHER" id="PTHR12428">
    <property type="entry name" value="OXA1"/>
    <property type="match status" value="1"/>
</dbReference>
<evidence type="ECO:0000256" key="3">
    <source>
        <dbReference type="ARBA" id="ARBA00022475"/>
    </source>
</evidence>
<keyword evidence="5" id="KW-0653">Protein transport</keyword>
<feature type="compositionally biased region" description="Basic and acidic residues" evidence="10">
    <location>
        <begin position="9"/>
        <end position="23"/>
    </location>
</feature>
<keyword evidence="7 11" id="KW-0472">Membrane</keyword>
<dbReference type="RefSeq" id="WP_124724331.1">
    <property type="nucleotide sequence ID" value="NZ_CP034044.1"/>
</dbReference>
<evidence type="ECO:0000313" key="13">
    <source>
        <dbReference type="EMBL" id="AZG68636.1"/>
    </source>
</evidence>
<feature type="transmembrane region" description="Helical" evidence="11">
    <location>
        <begin position="566"/>
        <end position="585"/>
    </location>
</feature>
<organism evidence="13 14">
    <name type="scientific">Mycoplasma struthionis</name>
    <dbReference type="NCBI Taxonomy" id="538220"/>
    <lineage>
        <taxon>Bacteria</taxon>
        <taxon>Bacillati</taxon>
        <taxon>Mycoplasmatota</taxon>
        <taxon>Mollicutes</taxon>
        <taxon>Mycoplasmataceae</taxon>
        <taxon>Mycoplasma</taxon>
    </lineage>
</organism>
<name>A0A3G8LG72_9MOLU</name>
<dbReference type="InterPro" id="IPR028055">
    <property type="entry name" value="YidC/Oxa/ALB_C"/>
</dbReference>
<evidence type="ECO:0000256" key="8">
    <source>
        <dbReference type="ARBA" id="ARBA00023186"/>
    </source>
</evidence>
<reference evidence="13 14" key="1">
    <citation type="submission" date="2018-11" db="EMBL/GenBank/DDBJ databases">
        <title>Genome sequence of Mycoplasma struthionis sp. nov.</title>
        <authorList>
            <person name="Spergser J."/>
        </authorList>
    </citation>
    <scope>NUCLEOTIDE SEQUENCE [LARGE SCALE GENOMIC DNA]</scope>
    <source>
        <strain evidence="13 14">237IA</strain>
    </source>
</reference>
<feature type="region of interest" description="Disordered" evidence="10">
    <location>
        <begin position="1"/>
        <end position="23"/>
    </location>
</feature>
<keyword evidence="3" id="KW-1003">Cell membrane</keyword>
<dbReference type="KEGG" id="mstr:EGN60_01470"/>
<keyword evidence="2" id="KW-0813">Transport</keyword>
<dbReference type="GO" id="GO:0015031">
    <property type="term" value="P:protein transport"/>
    <property type="evidence" value="ECO:0007669"/>
    <property type="project" value="UniProtKB-KW"/>
</dbReference>
<dbReference type="CDD" id="cd20070">
    <property type="entry name" value="5TM_YidC_Alb3"/>
    <property type="match status" value="1"/>
</dbReference>
<feature type="domain" description="Membrane insertase YidC/Oxa/ALB C-terminal" evidence="12">
    <location>
        <begin position="446"/>
        <end position="651"/>
    </location>
</feature>
<comment type="subcellular location">
    <subcellularLocation>
        <location evidence="1">Cell membrane</location>
        <topology evidence="1">Multi-pass membrane protein</topology>
    </subcellularLocation>
    <subcellularLocation>
        <location evidence="9">Membrane</location>
        <topology evidence="9">Multi-pass membrane protein</topology>
    </subcellularLocation>
</comment>
<dbReference type="GO" id="GO:0005886">
    <property type="term" value="C:plasma membrane"/>
    <property type="evidence" value="ECO:0007669"/>
    <property type="project" value="UniProtKB-SubCell"/>
</dbReference>
<dbReference type="EMBL" id="CP034044">
    <property type="protein sequence ID" value="AZG68636.1"/>
    <property type="molecule type" value="Genomic_DNA"/>
</dbReference>
<evidence type="ECO:0000313" key="14">
    <source>
        <dbReference type="Proteomes" id="UP000275883"/>
    </source>
</evidence>
<evidence type="ECO:0000256" key="7">
    <source>
        <dbReference type="ARBA" id="ARBA00023136"/>
    </source>
</evidence>
<keyword evidence="14" id="KW-1185">Reference proteome</keyword>
<feature type="transmembrane region" description="Helical" evidence="11">
    <location>
        <begin position="516"/>
        <end position="536"/>
    </location>
</feature>
<evidence type="ECO:0000256" key="11">
    <source>
        <dbReference type="SAM" id="Phobius"/>
    </source>
</evidence>
<dbReference type="AlphaFoldDB" id="A0A3G8LG72"/>
<feature type="transmembrane region" description="Helical" evidence="11">
    <location>
        <begin position="614"/>
        <end position="630"/>
    </location>
</feature>
<accession>A0A3G8LG72</accession>
<dbReference type="Pfam" id="PF02096">
    <property type="entry name" value="60KD_IMP"/>
    <property type="match status" value="1"/>
</dbReference>
<evidence type="ECO:0000256" key="6">
    <source>
        <dbReference type="ARBA" id="ARBA00022989"/>
    </source>
</evidence>
<dbReference type="GO" id="GO:0032977">
    <property type="term" value="F:membrane insertase activity"/>
    <property type="evidence" value="ECO:0007669"/>
    <property type="project" value="InterPro"/>
</dbReference>
<dbReference type="InterPro" id="IPR047196">
    <property type="entry name" value="YidC_ALB_C"/>
</dbReference>
<evidence type="ECO:0000256" key="9">
    <source>
        <dbReference type="RuleBase" id="RU003945"/>
    </source>
</evidence>
<protein>
    <submittedName>
        <fullName evidence="13">Membrane protein insertase YidC</fullName>
    </submittedName>
</protein>
<evidence type="ECO:0000256" key="5">
    <source>
        <dbReference type="ARBA" id="ARBA00022927"/>
    </source>
</evidence>
<proteinExistence type="inferred from homology"/>
<evidence type="ECO:0000256" key="2">
    <source>
        <dbReference type="ARBA" id="ARBA00022448"/>
    </source>
</evidence>
<comment type="similarity">
    <text evidence="9">Belongs to the OXA1/ALB3/YidC family.</text>
</comment>
<keyword evidence="8" id="KW-0143">Chaperone</keyword>
<dbReference type="NCBIfam" id="TIGR03592">
    <property type="entry name" value="yidC_oxa1_cterm"/>
    <property type="match status" value="1"/>
</dbReference>